<sequence>MANDERELNESKSLLEIIEKSYYENMFKDGSNFINTREITEKLLEMILVSKGIDSTEVPDDDQFFFKKKDLTAGFSDFNDSKIIKIG</sequence>
<protein>
    <submittedName>
        <fullName evidence="1">Uncharacterized protein</fullName>
    </submittedName>
</protein>
<comment type="caution">
    <text evidence="1">The sequence shown here is derived from an EMBL/GenBank/DDBJ whole genome shotgun (WGS) entry which is preliminary data.</text>
</comment>
<evidence type="ECO:0000313" key="2">
    <source>
        <dbReference type="Proteomes" id="UP000266673"/>
    </source>
</evidence>
<evidence type="ECO:0000313" key="1">
    <source>
        <dbReference type="EMBL" id="RIB16398.1"/>
    </source>
</evidence>
<proteinExistence type="predicted"/>
<dbReference type="OrthoDB" id="2472549at2759"/>
<dbReference type="AlphaFoldDB" id="A0A397V456"/>
<dbReference type="EMBL" id="QKWP01000679">
    <property type="protein sequence ID" value="RIB16398.1"/>
    <property type="molecule type" value="Genomic_DNA"/>
</dbReference>
<reference evidence="1 2" key="1">
    <citation type="submission" date="2018-06" db="EMBL/GenBank/DDBJ databases">
        <title>Comparative genomics reveals the genomic features of Rhizophagus irregularis, R. cerebriforme, R. diaphanum and Gigaspora rosea, and their symbiotic lifestyle signature.</title>
        <authorList>
            <person name="Morin E."/>
            <person name="San Clemente H."/>
            <person name="Chen E.C.H."/>
            <person name="De La Providencia I."/>
            <person name="Hainaut M."/>
            <person name="Kuo A."/>
            <person name="Kohler A."/>
            <person name="Murat C."/>
            <person name="Tang N."/>
            <person name="Roy S."/>
            <person name="Loubradou J."/>
            <person name="Henrissat B."/>
            <person name="Grigoriev I.V."/>
            <person name="Corradi N."/>
            <person name="Roux C."/>
            <person name="Martin F.M."/>
        </authorList>
    </citation>
    <scope>NUCLEOTIDE SEQUENCE [LARGE SCALE GENOMIC DNA]</scope>
    <source>
        <strain evidence="1 2">DAOM 194757</strain>
    </source>
</reference>
<organism evidence="1 2">
    <name type="scientific">Gigaspora rosea</name>
    <dbReference type="NCBI Taxonomy" id="44941"/>
    <lineage>
        <taxon>Eukaryota</taxon>
        <taxon>Fungi</taxon>
        <taxon>Fungi incertae sedis</taxon>
        <taxon>Mucoromycota</taxon>
        <taxon>Glomeromycotina</taxon>
        <taxon>Glomeromycetes</taxon>
        <taxon>Diversisporales</taxon>
        <taxon>Gigasporaceae</taxon>
        <taxon>Gigaspora</taxon>
    </lineage>
</organism>
<dbReference type="Proteomes" id="UP000266673">
    <property type="component" value="Unassembled WGS sequence"/>
</dbReference>
<name>A0A397V456_9GLOM</name>
<accession>A0A397V456</accession>
<gene>
    <name evidence="1" type="ORF">C2G38_2190077</name>
</gene>
<keyword evidence="2" id="KW-1185">Reference proteome</keyword>